<dbReference type="Proteomes" id="UP000202923">
    <property type="component" value="Genome"/>
</dbReference>
<dbReference type="InterPro" id="IPR012327">
    <property type="entry name" value="MeTrfase_D12"/>
</dbReference>
<dbReference type="InterPro" id="IPR023095">
    <property type="entry name" value="Ade_MeTrfase_dom_2"/>
</dbReference>
<evidence type="ECO:0000256" key="4">
    <source>
        <dbReference type="ARBA" id="ARBA00022679"/>
    </source>
</evidence>
<keyword evidence="3 7" id="KW-0489">Methyltransferase</keyword>
<evidence type="ECO:0000256" key="3">
    <source>
        <dbReference type="ARBA" id="ARBA00022603"/>
    </source>
</evidence>
<dbReference type="GO" id="GO:0009307">
    <property type="term" value="P:DNA restriction-modification system"/>
    <property type="evidence" value="ECO:0007669"/>
    <property type="project" value="InterPro"/>
</dbReference>
<dbReference type="PROSITE" id="PS00092">
    <property type="entry name" value="N6_MTASE"/>
    <property type="match status" value="1"/>
</dbReference>
<dbReference type="RefSeq" id="YP_009278737.1">
    <property type="nucleotide sequence ID" value="NC_031010.1"/>
</dbReference>
<evidence type="ECO:0000256" key="2">
    <source>
        <dbReference type="ARBA" id="ARBA00011900"/>
    </source>
</evidence>
<name>A0A1B2IE38_9CAUD</name>
<dbReference type="InterPro" id="IPR012263">
    <property type="entry name" value="M_m6A_EcoRV"/>
</dbReference>
<dbReference type="EC" id="2.1.1.72" evidence="2"/>
<evidence type="ECO:0000256" key="5">
    <source>
        <dbReference type="ARBA" id="ARBA00022691"/>
    </source>
</evidence>
<dbReference type="GeneID" id="29061976"/>
<dbReference type="GO" id="GO:1904047">
    <property type="term" value="F:S-adenosyl-L-methionine binding"/>
    <property type="evidence" value="ECO:0007669"/>
    <property type="project" value="TreeGrafter"/>
</dbReference>
<dbReference type="GO" id="GO:0009007">
    <property type="term" value="F:site-specific DNA-methyltransferase (adenine-specific) activity"/>
    <property type="evidence" value="ECO:0007669"/>
    <property type="project" value="UniProtKB-EC"/>
</dbReference>
<reference evidence="7 8" key="1">
    <citation type="submission" date="2016-06" db="EMBL/GenBank/DDBJ databases">
        <authorList>
            <person name="Kjaerup R.B."/>
            <person name="Dalgaard T.S."/>
            <person name="Juul-Madsen H.R."/>
        </authorList>
    </citation>
    <scope>NUCLEOTIDE SEQUENCE [LARGE SCALE GENOMIC DNA]</scope>
</reference>
<dbReference type="Pfam" id="PF02086">
    <property type="entry name" value="MethyltransfD12"/>
    <property type="match status" value="1"/>
</dbReference>
<dbReference type="OrthoDB" id="8399at10239"/>
<evidence type="ECO:0000313" key="8">
    <source>
        <dbReference type="Proteomes" id="UP000202923"/>
    </source>
</evidence>
<dbReference type="KEGG" id="vg:29061976"/>
<dbReference type="SUPFAM" id="SSF53335">
    <property type="entry name" value="S-adenosyl-L-methionine-dependent methyltransferases"/>
    <property type="match status" value="1"/>
</dbReference>
<dbReference type="GO" id="GO:0006298">
    <property type="term" value="P:mismatch repair"/>
    <property type="evidence" value="ECO:0007669"/>
    <property type="project" value="TreeGrafter"/>
</dbReference>
<dbReference type="InterPro" id="IPR029063">
    <property type="entry name" value="SAM-dependent_MTases_sf"/>
</dbReference>
<comment type="catalytic activity">
    <reaction evidence="6">
        <text>a 2'-deoxyadenosine in DNA + S-adenosyl-L-methionine = an N(6)-methyl-2'-deoxyadenosine in DNA + S-adenosyl-L-homocysteine + H(+)</text>
        <dbReference type="Rhea" id="RHEA:15197"/>
        <dbReference type="Rhea" id="RHEA-COMP:12418"/>
        <dbReference type="Rhea" id="RHEA-COMP:12419"/>
        <dbReference type="ChEBI" id="CHEBI:15378"/>
        <dbReference type="ChEBI" id="CHEBI:57856"/>
        <dbReference type="ChEBI" id="CHEBI:59789"/>
        <dbReference type="ChEBI" id="CHEBI:90615"/>
        <dbReference type="ChEBI" id="CHEBI:90616"/>
        <dbReference type="EC" id="2.1.1.72"/>
    </reaction>
</comment>
<protein>
    <recommendedName>
        <fullName evidence="2">site-specific DNA-methyltransferase (adenine-specific)</fullName>
        <ecNumber evidence="2">2.1.1.72</ecNumber>
    </recommendedName>
</protein>
<comment type="similarity">
    <text evidence="1">Belongs to the N(4)/N(6)-methyltransferase family.</text>
</comment>
<dbReference type="NCBIfam" id="TIGR00571">
    <property type="entry name" value="dam"/>
    <property type="match status" value="1"/>
</dbReference>
<keyword evidence="5" id="KW-0949">S-adenosyl-L-methionine</keyword>
<keyword evidence="4" id="KW-0808">Transferase</keyword>
<dbReference type="Gene3D" id="3.40.50.150">
    <property type="entry name" value="Vaccinia Virus protein VP39"/>
    <property type="match status" value="1"/>
</dbReference>
<evidence type="ECO:0000313" key="7">
    <source>
        <dbReference type="EMBL" id="ANZ49484.1"/>
    </source>
</evidence>
<dbReference type="GO" id="GO:0032259">
    <property type="term" value="P:methylation"/>
    <property type="evidence" value="ECO:0007669"/>
    <property type="project" value="UniProtKB-KW"/>
</dbReference>
<organism evidence="7 8">
    <name type="scientific">Erwinia phage vB_EamM_Kwan</name>
    <dbReference type="NCBI Taxonomy" id="1883374"/>
    <lineage>
        <taxon>Viruses</taxon>
        <taxon>Duplodnaviria</taxon>
        <taxon>Heunggongvirae</taxon>
        <taxon>Uroviricota</taxon>
        <taxon>Caudoviricetes</taxon>
        <taxon>Chimalliviridae</taxon>
        <taxon>Wellingtonvirus</taxon>
        <taxon>Wellingtonvirus wellington</taxon>
    </lineage>
</organism>
<dbReference type="PRINTS" id="PR00505">
    <property type="entry name" value="D12N6MTFRASE"/>
</dbReference>
<sequence length="273" mass="30908">MKRSFIKWMGGKSRVMDALKHHLPKGDVFIEPFVGGGSVFLNTDYPEYILADSNPDLIQLMEVAAYQPALLIEQAKVLFGGGERDDYMAHRKAFNTRDGEPHVRAAMFLYLNRHGYNGLCRYNKSGGYNVPYGRHPSKPYLPEKEILEFAEKVKKGKVTFLCADFQQTVALAQQQNKRKVVIYCDPPYVPSSKTSSFAQYHKNEFGQAEHRALANVLMDARRSGAKVVLSNSDTVLTRDIYHGFTFHTVEVGRHMAAKKEKRGKVIEVIATLF</sequence>
<proteinExistence type="inferred from homology"/>
<dbReference type="Gene3D" id="1.10.1020.10">
    <property type="entry name" value="Adenine-specific Methyltransferase, Domain 2"/>
    <property type="match status" value="1"/>
</dbReference>
<dbReference type="GO" id="GO:0043565">
    <property type="term" value="F:sequence-specific DNA binding"/>
    <property type="evidence" value="ECO:0007669"/>
    <property type="project" value="TreeGrafter"/>
</dbReference>
<gene>
    <name evidence="7" type="ORF">KWAN_132</name>
</gene>
<accession>A0A1B2IE38</accession>
<dbReference type="EMBL" id="KX397369">
    <property type="protein sequence ID" value="ANZ49484.1"/>
    <property type="molecule type" value="Genomic_DNA"/>
</dbReference>
<dbReference type="PIRSF" id="PIRSF000398">
    <property type="entry name" value="M_m6A_EcoRV"/>
    <property type="match status" value="1"/>
</dbReference>
<evidence type="ECO:0000256" key="6">
    <source>
        <dbReference type="ARBA" id="ARBA00047942"/>
    </source>
</evidence>
<dbReference type="PANTHER" id="PTHR30481:SF3">
    <property type="entry name" value="DNA ADENINE METHYLASE"/>
    <property type="match status" value="1"/>
</dbReference>
<dbReference type="PANTHER" id="PTHR30481">
    <property type="entry name" value="DNA ADENINE METHYLASE"/>
    <property type="match status" value="1"/>
</dbReference>
<dbReference type="InterPro" id="IPR002052">
    <property type="entry name" value="DNA_methylase_N6_adenine_CS"/>
</dbReference>
<evidence type="ECO:0000256" key="1">
    <source>
        <dbReference type="ARBA" id="ARBA00006594"/>
    </source>
</evidence>